<evidence type="ECO:0000313" key="1">
    <source>
        <dbReference type="EMBL" id="NEI51948.1"/>
    </source>
</evidence>
<dbReference type="RefSeq" id="WP_130661074.1">
    <property type="nucleotide sequence ID" value="NZ_SILB01000001.1"/>
</dbReference>
<dbReference type="AlphaFoldDB" id="A0AAE4YX96"/>
<gene>
    <name evidence="1" type="ORF">GR217_30370</name>
</gene>
<reference evidence="1 2" key="1">
    <citation type="submission" date="2019-12" db="EMBL/GenBank/DDBJ databases">
        <title>Rhizobium genotypes associated with high levels of biological nitrogen fixation by grain legumes in a temperate-maritime cropping system.</title>
        <authorList>
            <person name="Maluk M."/>
            <person name="Francesc Ferrando Molina F."/>
            <person name="Lopez Del Egido L."/>
            <person name="Lafos M."/>
            <person name="Langarica-Fuentes A."/>
            <person name="Gebre Yohannes G."/>
            <person name="Young M.W."/>
            <person name="Martin P."/>
            <person name="Gantlett R."/>
            <person name="Kenicer G."/>
            <person name="Hawes C."/>
            <person name="Begg G.S."/>
            <person name="Quilliam R.S."/>
            <person name="Squire G.R."/>
            <person name="Poole P.S."/>
            <person name="Young P.W."/>
            <person name="Iannetta P.M."/>
            <person name="James E.K."/>
        </authorList>
    </citation>
    <scope>NUCLEOTIDE SEQUENCE [LARGE SCALE GENOMIC DNA]</scope>
    <source>
        <strain evidence="1 2">JHI985</strain>
    </source>
</reference>
<comment type="caution">
    <text evidence="1">The sequence shown here is derived from an EMBL/GenBank/DDBJ whole genome shotgun (WGS) entry which is preliminary data.</text>
</comment>
<protein>
    <submittedName>
        <fullName evidence="1">Uncharacterized protein</fullName>
    </submittedName>
</protein>
<dbReference type="Proteomes" id="UP000661163">
    <property type="component" value="Unassembled WGS sequence"/>
</dbReference>
<proteinExistence type="predicted"/>
<accession>A0AAE4YX96</accession>
<evidence type="ECO:0000313" key="2">
    <source>
        <dbReference type="Proteomes" id="UP000661163"/>
    </source>
</evidence>
<dbReference type="EMBL" id="WUFC01000033">
    <property type="protein sequence ID" value="NEI51948.1"/>
    <property type="molecule type" value="Genomic_DNA"/>
</dbReference>
<organism evidence="1 2">
    <name type="scientific">Rhizobium ruizarguesonis</name>
    <dbReference type="NCBI Taxonomy" id="2081791"/>
    <lineage>
        <taxon>Bacteria</taxon>
        <taxon>Pseudomonadati</taxon>
        <taxon>Pseudomonadota</taxon>
        <taxon>Alphaproteobacteria</taxon>
        <taxon>Hyphomicrobiales</taxon>
        <taxon>Rhizobiaceae</taxon>
        <taxon>Rhizobium/Agrobacterium group</taxon>
        <taxon>Rhizobium</taxon>
    </lineage>
</organism>
<sequence length="221" mass="24863">MLQDSQLEREKLGRLSNTPIVQAISSTLLLCDATRQRRNFSKSLIAALCILSISPSAATSKQKECSVYWLRMWDTRSDPQKWSYVDLAYYAKYGAHPNIPGYSSEEVSLYLAALAIKNKQGLDLALPSISLEAMDKTNRAGSMRFVIAQFFGLSVPDWEGHNRPDQCVFSQSSACLERLARRLLPKAEKMLQFLEGAVRSGKIGDVPCEGGIQYFDRPRYR</sequence>
<name>A0AAE4YX96_9HYPH</name>